<sequence>MGEIGRNATVMSRTSEDGSSVDVHINLGQVPLQSEAQLRMNRVQTMLLRANRLLESLEDGTSSNNGVVVDSSSQTDNESEEVRNSPMEVESESPTAPDNDVTNGTSEDSSINNETNIDDSTGLPSEVNVTSETSVRTPAPSERYRFEGLAHAAQAAISAALATAAAAARAATVTTPIIADTDNLRAVDPEPMDSESSEFHVSRPENSASATSESTDDVGGMPSVPAQPSPASNEQSQQGNSTLPDSTTTNQSSQNSSSAPGRREVMPSVQTLANLLDEVIRVNTRLEPCLERCRDLIRSDPPLAGR</sequence>
<dbReference type="EMBL" id="KK121857">
    <property type="protein sequence ID" value="KFM81439.1"/>
    <property type="molecule type" value="Genomic_DNA"/>
</dbReference>
<name>A0A087UVQ0_STEMI</name>
<evidence type="ECO:0000256" key="1">
    <source>
        <dbReference type="SAM" id="MobiDB-lite"/>
    </source>
</evidence>
<feature type="compositionally biased region" description="Low complexity" evidence="1">
    <location>
        <begin position="246"/>
        <end position="258"/>
    </location>
</feature>
<dbReference type="STRING" id="407821.A0A087UVQ0"/>
<reference evidence="2 3" key="1">
    <citation type="submission" date="2013-11" db="EMBL/GenBank/DDBJ databases">
        <title>Genome sequencing of Stegodyphus mimosarum.</title>
        <authorList>
            <person name="Bechsgaard J."/>
        </authorList>
    </citation>
    <scope>NUCLEOTIDE SEQUENCE [LARGE SCALE GENOMIC DNA]</scope>
</reference>
<evidence type="ECO:0000313" key="2">
    <source>
        <dbReference type="EMBL" id="KFM81439.1"/>
    </source>
</evidence>
<evidence type="ECO:0000313" key="3">
    <source>
        <dbReference type="Proteomes" id="UP000054359"/>
    </source>
</evidence>
<feature type="compositionally biased region" description="Low complexity" evidence="1">
    <location>
        <begin position="62"/>
        <end position="73"/>
    </location>
</feature>
<protein>
    <submittedName>
        <fullName evidence="2">Uncharacterized protein</fullName>
    </submittedName>
</protein>
<dbReference type="OrthoDB" id="1885901at2759"/>
<proteinExistence type="predicted"/>
<dbReference type="AlphaFoldDB" id="A0A087UVQ0"/>
<feature type="region of interest" description="Disordered" evidence="1">
    <location>
        <begin position="182"/>
        <end position="269"/>
    </location>
</feature>
<feature type="compositionally biased region" description="Polar residues" evidence="1">
    <location>
        <begin position="92"/>
        <end position="136"/>
    </location>
</feature>
<feature type="region of interest" description="Disordered" evidence="1">
    <location>
        <begin position="59"/>
        <end position="139"/>
    </location>
</feature>
<feature type="compositionally biased region" description="Polar residues" evidence="1">
    <location>
        <begin position="204"/>
        <end position="213"/>
    </location>
</feature>
<dbReference type="Proteomes" id="UP000054359">
    <property type="component" value="Unassembled WGS sequence"/>
</dbReference>
<feature type="non-terminal residue" evidence="2">
    <location>
        <position position="306"/>
    </location>
</feature>
<accession>A0A087UVQ0</accession>
<keyword evidence="3" id="KW-1185">Reference proteome</keyword>
<feature type="compositionally biased region" description="Polar residues" evidence="1">
    <location>
        <begin position="229"/>
        <end position="245"/>
    </location>
</feature>
<organism evidence="2 3">
    <name type="scientific">Stegodyphus mimosarum</name>
    <name type="common">African social velvet spider</name>
    <dbReference type="NCBI Taxonomy" id="407821"/>
    <lineage>
        <taxon>Eukaryota</taxon>
        <taxon>Metazoa</taxon>
        <taxon>Ecdysozoa</taxon>
        <taxon>Arthropoda</taxon>
        <taxon>Chelicerata</taxon>
        <taxon>Arachnida</taxon>
        <taxon>Araneae</taxon>
        <taxon>Araneomorphae</taxon>
        <taxon>Entelegynae</taxon>
        <taxon>Eresoidea</taxon>
        <taxon>Eresidae</taxon>
        <taxon>Stegodyphus</taxon>
    </lineage>
</organism>
<gene>
    <name evidence="2" type="ORF">X975_03674</name>
</gene>